<protein>
    <submittedName>
        <fullName evidence="3">Type VI secretion system protein TssA</fullName>
    </submittedName>
</protein>
<reference evidence="3" key="1">
    <citation type="journal article" date="2006" name="Proc. Natl. Acad. Sci. U.S.A.">
        <title>Identification of a conserved bacterial protein secretion system in Vibrio cholerae using the Dictyostelium host model system.</title>
        <authorList>
            <person name="Pukatzki S."/>
            <person name="Ma A.T."/>
            <person name="Sturtevant D."/>
            <person name="Krastins B."/>
            <person name="Sarracino D."/>
            <person name="Nelson W.C."/>
            <person name="Heidelberg J.F."/>
            <person name="Mekalanos J.J."/>
        </authorList>
    </citation>
    <scope>NUCLEOTIDE SEQUENCE</scope>
</reference>
<gene>
    <name evidence="3" type="primary">tssA</name>
</gene>
<keyword evidence="2" id="KW-1185">Reference proteome</keyword>
<evidence type="ECO:0000259" key="1">
    <source>
        <dbReference type="Pfam" id="PF06812"/>
    </source>
</evidence>
<name>A0A8B6X2G6_9BURK</name>
<dbReference type="AlphaFoldDB" id="A0A8B6X2G6"/>
<sequence>MRDESQALTDFTHRWLEPLGDQPCGVDVEYEVDYLEFEKAVTGRPASQWDEGQPPDWRRVRSLTESLFERTRDLRVLVGWTRACLNLDGLPSLDESLQLMVALLDRYWDTLHPVPDEGDACARLNALSSLTHASTGLVDLRAAVVISSRLTGQLTLRDLLVALGKLPARESETPYTEGQLRQMFAETDADLGGLRRRLGVAADSLGCLDRLLHDRVGYNQAPDFQAFSEGIDVVLGLLPDVEAGAQAFAEKSTAVEAAETDGVPLPTPAGAKARHGPLTTIETRAEALRAIDLVCDYLERTEPTNPAQLLLRRARKLINKNFLELVRELAPDALSEVARIMGVDPESIAPEE</sequence>
<feature type="domain" description="ImpA N-terminal" evidence="1">
    <location>
        <begin position="20"/>
        <end position="131"/>
    </location>
</feature>
<dbReference type="Proteomes" id="UP000675920">
    <property type="component" value="Unplaced"/>
</dbReference>
<accession>A0A8B6X2G6</accession>
<reference evidence="3" key="4">
    <citation type="submission" date="2025-08" db="UniProtKB">
        <authorList>
            <consortium name="RefSeq"/>
        </authorList>
    </citation>
    <scope>IDENTIFICATION</scope>
</reference>
<dbReference type="PANTHER" id="PTHR37951">
    <property type="entry name" value="CYTOPLASMIC PROTEIN-RELATED"/>
    <property type="match status" value="1"/>
</dbReference>
<dbReference type="OrthoDB" id="9771118at2"/>
<dbReference type="RefSeq" id="WP_028310750.1">
    <property type="nucleotide sequence ID" value="NZ_AXWS01000007.1"/>
</dbReference>
<dbReference type="NCBIfam" id="TIGR03363">
    <property type="entry name" value="VI_chp_8"/>
    <property type="match status" value="1"/>
</dbReference>
<reference evidence="3" key="2">
    <citation type="journal article" date="2007" name="Microbiology">
        <title>In vivo expression technology identifies a type VI secretion system locus in Burkholderia pseudomallei that is induced upon invasion of macrophages.</title>
        <authorList>
            <person name="Shalom G."/>
            <person name="Shaw J.G."/>
            <person name="Thomas M.S."/>
        </authorList>
    </citation>
    <scope>NUCLEOTIDE SEQUENCE</scope>
</reference>
<dbReference type="Pfam" id="PF06812">
    <property type="entry name" value="ImpA_N"/>
    <property type="match status" value="1"/>
</dbReference>
<dbReference type="PANTHER" id="PTHR37951:SF1">
    <property type="entry name" value="TYPE VI SECRETION SYSTEM COMPONENT TSSA1"/>
    <property type="match status" value="1"/>
</dbReference>
<reference evidence="3" key="3">
    <citation type="journal article" date="2016" name="EMBO J.">
        <title>TssA forms a gp6-like ring attached to the type VI secretion sheath.</title>
        <authorList>
            <person name="Planamente S."/>
            <person name="Salih O."/>
            <person name="Manoli E."/>
            <person name="Albesa-Jove D."/>
            <person name="Freemont P.S."/>
            <person name="Filloux A."/>
        </authorList>
    </citation>
    <scope>NUCLEOTIDE SEQUENCE</scope>
</reference>
<dbReference type="InterPro" id="IPR017740">
    <property type="entry name" value="TssA-like"/>
</dbReference>
<evidence type="ECO:0000313" key="3">
    <source>
        <dbReference type="RefSeq" id="WP_028310750.1"/>
    </source>
</evidence>
<evidence type="ECO:0000313" key="2">
    <source>
        <dbReference type="Proteomes" id="UP000675920"/>
    </source>
</evidence>
<proteinExistence type="predicted"/>
<organism evidence="2 3">
    <name type="scientific">Derxia gummosa DSM 723</name>
    <dbReference type="NCBI Taxonomy" id="1121388"/>
    <lineage>
        <taxon>Bacteria</taxon>
        <taxon>Pseudomonadati</taxon>
        <taxon>Pseudomonadota</taxon>
        <taxon>Betaproteobacteria</taxon>
        <taxon>Burkholderiales</taxon>
        <taxon>Alcaligenaceae</taxon>
        <taxon>Derxia</taxon>
    </lineage>
</organism>
<dbReference type="InterPro" id="IPR010657">
    <property type="entry name" value="ImpA_N"/>
</dbReference>